<dbReference type="EMBL" id="PDJD01000001">
    <property type="protein sequence ID" value="PFG21033.1"/>
    <property type="molecule type" value="Genomic_DNA"/>
</dbReference>
<keyword evidence="3" id="KW-1185">Reference proteome</keyword>
<evidence type="ECO:0008006" key="4">
    <source>
        <dbReference type="Google" id="ProtNLM"/>
    </source>
</evidence>
<protein>
    <recommendedName>
        <fullName evidence="4">Signal peptidase I</fullName>
    </recommendedName>
</protein>
<dbReference type="RefSeq" id="WP_098469931.1">
    <property type="nucleotide sequence ID" value="NZ_PDJD01000001.1"/>
</dbReference>
<accession>A0A2A9D2Z8</accession>
<feature type="transmembrane region" description="Helical" evidence="1">
    <location>
        <begin position="62"/>
        <end position="82"/>
    </location>
</feature>
<keyword evidence="1" id="KW-1133">Transmembrane helix</keyword>
<evidence type="ECO:0000313" key="2">
    <source>
        <dbReference type="EMBL" id="PFG21033.1"/>
    </source>
</evidence>
<dbReference type="Proteomes" id="UP000224915">
    <property type="component" value="Unassembled WGS sequence"/>
</dbReference>
<feature type="transmembrane region" description="Helical" evidence="1">
    <location>
        <begin position="94"/>
        <end position="113"/>
    </location>
</feature>
<reference evidence="2 3" key="1">
    <citation type="submission" date="2017-10" db="EMBL/GenBank/DDBJ databases">
        <title>Sequencing the genomes of 1000 actinobacteria strains.</title>
        <authorList>
            <person name="Klenk H.-P."/>
        </authorList>
    </citation>
    <scope>NUCLEOTIDE SEQUENCE [LARGE SCALE GENOMIC DNA]</scope>
    <source>
        <strain evidence="2 3">DSM 21801</strain>
    </source>
</reference>
<keyword evidence="1" id="KW-0472">Membrane</keyword>
<dbReference type="OrthoDB" id="2376202at2"/>
<feature type="transmembrane region" description="Helical" evidence="1">
    <location>
        <begin position="40"/>
        <end position="56"/>
    </location>
</feature>
<keyword evidence="1" id="KW-0812">Transmembrane</keyword>
<dbReference type="InterPro" id="IPR043739">
    <property type="entry name" value="DUF5684"/>
</dbReference>
<gene>
    <name evidence="2" type="ORF">ATL40_2652</name>
</gene>
<dbReference type="AlphaFoldDB" id="A0A2A9D2Z8"/>
<feature type="transmembrane region" description="Helical" evidence="1">
    <location>
        <begin position="12"/>
        <end position="33"/>
    </location>
</feature>
<organism evidence="2 3">
    <name type="scientific">Serinibacter salmoneus</name>
    <dbReference type="NCBI Taxonomy" id="556530"/>
    <lineage>
        <taxon>Bacteria</taxon>
        <taxon>Bacillati</taxon>
        <taxon>Actinomycetota</taxon>
        <taxon>Actinomycetes</taxon>
        <taxon>Micrococcales</taxon>
        <taxon>Beutenbergiaceae</taxon>
        <taxon>Serinibacter</taxon>
    </lineage>
</organism>
<dbReference type="Pfam" id="PF18936">
    <property type="entry name" value="DUF5684"/>
    <property type="match status" value="1"/>
</dbReference>
<evidence type="ECO:0000256" key="1">
    <source>
        <dbReference type="SAM" id="Phobius"/>
    </source>
</evidence>
<comment type="caution">
    <text evidence="2">The sequence shown here is derived from an EMBL/GenBank/DDBJ whole genome shotgun (WGS) entry which is preliminary data.</text>
</comment>
<name>A0A2A9D2Z8_9MICO</name>
<proteinExistence type="predicted"/>
<evidence type="ECO:0000313" key="3">
    <source>
        <dbReference type="Proteomes" id="UP000224915"/>
    </source>
</evidence>
<sequence>MDMVDTESYFSPGYFFAGLIGYIIAALILGFVFSKAGKPVWAAFVPIYNMIVHLNIAGLSGWFFLLYFVPLANIVLAIIVAIRVGQAFARSTAFSILLLWLFSLIGYIILAFGQSTYDRNRIG</sequence>